<evidence type="ECO:0000256" key="1">
    <source>
        <dbReference type="ARBA" id="ARBA00004651"/>
    </source>
</evidence>
<feature type="transmembrane region" description="Helical" evidence="7">
    <location>
        <begin position="63"/>
        <end position="82"/>
    </location>
</feature>
<feature type="domain" description="EamA" evidence="8">
    <location>
        <begin position="1"/>
        <end position="138"/>
    </location>
</feature>
<dbReference type="PANTHER" id="PTHR42920">
    <property type="entry name" value="OS03G0707200 PROTEIN-RELATED"/>
    <property type="match status" value="1"/>
</dbReference>
<evidence type="ECO:0000313" key="10">
    <source>
        <dbReference type="Proteomes" id="UP001652338"/>
    </source>
</evidence>
<feature type="transmembrane region" description="Helical" evidence="7">
    <location>
        <begin position="211"/>
        <end position="234"/>
    </location>
</feature>
<comment type="similarity">
    <text evidence="2">Belongs to the EamA transporter family.</text>
</comment>
<keyword evidence="4 7" id="KW-0812">Transmembrane</keyword>
<evidence type="ECO:0000256" key="4">
    <source>
        <dbReference type="ARBA" id="ARBA00022692"/>
    </source>
</evidence>
<keyword evidence="5 7" id="KW-1133">Transmembrane helix</keyword>
<dbReference type="InterPro" id="IPR000620">
    <property type="entry name" value="EamA_dom"/>
</dbReference>
<proteinExistence type="inferred from homology"/>
<comment type="caution">
    <text evidence="9">The sequence shown here is derived from an EMBL/GenBank/DDBJ whole genome shotgun (WGS) entry which is preliminary data.</text>
</comment>
<evidence type="ECO:0000256" key="6">
    <source>
        <dbReference type="ARBA" id="ARBA00023136"/>
    </source>
</evidence>
<dbReference type="PANTHER" id="PTHR42920:SF5">
    <property type="entry name" value="EAMA DOMAIN-CONTAINING PROTEIN"/>
    <property type="match status" value="1"/>
</dbReference>
<accession>A0ABT2SKM0</accession>
<feature type="domain" description="EamA" evidence="8">
    <location>
        <begin position="156"/>
        <end position="288"/>
    </location>
</feature>
<feature type="transmembrane region" description="Helical" evidence="7">
    <location>
        <begin position="124"/>
        <end position="140"/>
    </location>
</feature>
<dbReference type="RefSeq" id="WP_262654451.1">
    <property type="nucleotide sequence ID" value="NZ_JAOQKE010000005.1"/>
</dbReference>
<feature type="transmembrane region" description="Helical" evidence="7">
    <location>
        <begin position="270"/>
        <end position="290"/>
    </location>
</feature>
<keyword evidence="3" id="KW-1003">Cell membrane</keyword>
<dbReference type="Proteomes" id="UP001652338">
    <property type="component" value="Unassembled WGS sequence"/>
</dbReference>
<protein>
    <submittedName>
        <fullName evidence="9">DMT family transporter</fullName>
    </submittedName>
</protein>
<keyword evidence="10" id="KW-1185">Reference proteome</keyword>
<keyword evidence="6 7" id="KW-0472">Membrane</keyword>
<dbReference type="Gene3D" id="1.10.3730.20">
    <property type="match status" value="1"/>
</dbReference>
<feature type="transmembrane region" description="Helical" evidence="7">
    <location>
        <begin position="241"/>
        <end position="264"/>
    </location>
</feature>
<evidence type="ECO:0000256" key="3">
    <source>
        <dbReference type="ARBA" id="ARBA00022475"/>
    </source>
</evidence>
<evidence type="ECO:0000256" key="5">
    <source>
        <dbReference type="ARBA" id="ARBA00022989"/>
    </source>
</evidence>
<reference evidence="9 10" key="1">
    <citation type="journal article" date="2021" name="ISME Commun">
        <title>Automated analysis of genomic sequences facilitates high-throughput and comprehensive description of bacteria.</title>
        <authorList>
            <person name="Hitch T.C.A."/>
        </authorList>
    </citation>
    <scope>NUCLEOTIDE SEQUENCE [LARGE SCALE GENOMIC DNA]</scope>
    <source>
        <strain evidence="9 10">Sanger_29</strain>
    </source>
</reference>
<feature type="transmembrane region" description="Helical" evidence="7">
    <location>
        <begin position="30"/>
        <end position="51"/>
    </location>
</feature>
<evidence type="ECO:0000256" key="7">
    <source>
        <dbReference type="SAM" id="Phobius"/>
    </source>
</evidence>
<name>A0ABT2SKM0_9FIRM</name>
<comment type="subcellular location">
    <subcellularLocation>
        <location evidence="1">Cell membrane</location>
        <topology evidence="1">Multi-pass membrane protein</topology>
    </subcellularLocation>
</comment>
<dbReference type="EMBL" id="JAOQKE010000005">
    <property type="protein sequence ID" value="MCU6725050.1"/>
    <property type="molecule type" value="Genomic_DNA"/>
</dbReference>
<evidence type="ECO:0000259" key="8">
    <source>
        <dbReference type="Pfam" id="PF00892"/>
    </source>
</evidence>
<gene>
    <name evidence="9" type="ORF">OCV47_06760</name>
</gene>
<feature type="transmembrane region" description="Helical" evidence="7">
    <location>
        <begin position="183"/>
        <end position="205"/>
    </location>
</feature>
<evidence type="ECO:0000313" key="9">
    <source>
        <dbReference type="EMBL" id="MCU6725050.1"/>
    </source>
</evidence>
<dbReference type="SUPFAM" id="SSF103481">
    <property type="entry name" value="Multidrug resistance efflux transporter EmrE"/>
    <property type="match status" value="2"/>
</dbReference>
<feature type="transmembrane region" description="Helical" evidence="7">
    <location>
        <begin position="152"/>
        <end position="171"/>
    </location>
</feature>
<dbReference type="Pfam" id="PF00892">
    <property type="entry name" value="EamA"/>
    <property type="match status" value="2"/>
</dbReference>
<organism evidence="9 10">
    <name type="scientific">Muricoprocola aceti</name>
    <dbReference type="NCBI Taxonomy" id="2981772"/>
    <lineage>
        <taxon>Bacteria</taxon>
        <taxon>Bacillati</taxon>
        <taxon>Bacillota</taxon>
        <taxon>Clostridia</taxon>
        <taxon>Lachnospirales</taxon>
        <taxon>Lachnospiraceae</taxon>
        <taxon>Muricoprocola</taxon>
    </lineage>
</organism>
<evidence type="ECO:0000256" key="2">
    <source>
        <dbReference type="ARBA" id="ARBA00007362"/>
    </source>
</evidence>
<dbReference type="InterPro" id="IPR037185">
    <property type="entry name" value="EmrE-like"/>
</dbReference>
<sequence length="304" mass="34013">MGYLYLLAVALMFSFGGTCSRMISPYFDAAFVTFFRFFFGVIFLILLKLILRQPFRKDYKVAVKIFIGWILFGAVSKWMAYLLENTGFTLGPSYGNIITQPAQTVFLTLSSVILFKDKMTFKKVLCIMICMVGVLCISWNGKDLSVFLHENVLVTLMFIVSGFCAGAHVLAQKMIGDKMDIIDSNLTIFLFSAVFSFCPLVPKIADGALQVRPNAACIIAMMAFGVITGLGFYLNAKALPLVPLYMVPLIQSTMVIFAIMWGVLFFHEKISIYIVVGTILFMIGLIWLQMQNNAEQTKKKANQA</sequence>
<feature type="transmembrane region" description="Helical" evidence="7">
    <location>
        <begin position="94"/>
        <end position="115"/>
    </location>
</feature>
<dbReference type="InterPro" id="IPR051258">
    <property type="entry name" value="Diverse_Substrate_Transporter"/>
</dbReference>